<name>A0A6J4V4P8_9BACT</name>
<dbReference type="PANTHER" id="PTHR37422:SF13">
    <property type="entry name" value="LIPOPOLYSACCHARIDE BIOSYNTHESIS PROTEIN PA4999-RELATED"/>
    <property type="match status" value="1"/>
</dbReference>
<keyword evidence="3 5" id="KW-1133">Transmembrane helix</keyword>
<reference evidence="7" key="1">
    <citation type="submission" date="2020-02" db="EMBL/GenBank/DDBJ databases">
        <authorList>
            <person name="Meier V. D."/>
        </authorList>
    </citation>
    <scope>NUCLEOTIDE SEQUENCE</scope>
    <source>
        <strain evidence="7">AVDCRST_MAG87</strain>
    </source>
</reference>
<feature type="domain" description="O-antigen ligase-related" evidence="6">
    <location>
        <begin position="243"/>
        <end position="378"/>
    </location>
</feature>
<feature type="transmembrane region" description="Helical" evidence="5">
    <location>
        <begin position="143"/>
        <end position="163"/>
    </location>
</feature>
<feature type="transmembrane region" description="Helical" evidence="5">
    <location>
        <begin position="113"/>
        <end position="131"/>
    </location>
</feature>
<comment type="subcellular location">
    <subcellularLocation>
        <location evidence="1">Membrane</location>
        <topology evidence="1">Multi-pass membrane protein</topology>
    </subcellularLocation>
</comment>
<dbReference type="EMBL" id="CADCWJ010000452">
    <property type="protein sequence ID" value="CAA9566361.1"/>
    <property type="molecule type" value="Genomic_DNA"/>
</dbReference>
<organism evidence="7">
    <name type="scientific">uncultured Thermomicrobiales bacterium</name>
    <dbReference type="NCBI Taxonomy" id="1645740"/>
    <lineage>
        <taxon>Bacteria</taxon>
        <taxon>Pseudomonadati</taxon>
        <taxon>Thermomicrobiota</taxon>
        <taxon>Thermomicrobia</taxon>
        <taxon>Thermomicrobiales</taxon>
        <taxon>environmental samples</taxon>
    </lineage>
</organism>
<dbReference type="InterPro" id="IPR007016">
    <property type="entry name" value="O-antigen_ligase-rel_domated"/>
</dbReference>
<evidence type="ECO:0000313" key="7">
    <source>
        <dbReference type="EMBL" id="CAA9566361.1"/>
    </source>
</evidence>
<dbReference type="Pfam" id="PF04932">
    <property type="entry name" value="Wzy_C"/>
    <property type="match status" value="1"/>
</dbReference>
<evidence type="ECO:0000256" key="1">
    <source>
        <dbReference type="ARBA" id="ARBA00004141"/>
    </source>
</evidence>
<feature type="transmembrane region" description="Helical" evidence="5">
    <location>
        <begin position="169"/>
        <end position="194"/>
    </location>
</feature>
<keyword evidence="2 5" id="KW-0812">Transmembrane</keyword>
<feature type="transmembrane region" description="Helical" evidence="5">
    <location>
        <begin position="36"/>
        <end position="60"/>
    </location>
</feature>
<feature type="transmembrane region" description="Helical" evidence="5">
    <location>
        <begin position="72"/>
        <end position="93"/>
    </location>
</feature>
<protein>
    <recommendedName>
        <fullName evidence="6">O-antigen ligase-related domain-containing protein</fullName>
    </recommendedName>
</protein>
<dbReference type="PANTHER" id="PTHR37422">
    <property type="entry name" value="TEICHURONIC ACID BIOSYNTHESIS PROTEIN TUAE"/>
    <property type="match status" value="1"/>
</dbReference>
<feature type="transmembrane region" description="Helical" evidence="5">
    <location>
        <begin position="366"/>
        <end position="389"/>
    </location>
</feature>
<proteinExistence type="predicted"/>
<keyword evidence="4 5" id="KW-0472">Membrane</keyword>
<gene>
    <name evidence="7" type="ORF">AVDCRST_MAG87-1988</name>
</gene>
<evidence type="ECO:0000256" key="4">
    <source>
        <dbReference type="ARBA" id="ARBA00023136"/>
    </source>
</evidence>
<feature type="transmembrane region" description="Helical" evidence="5">
    <location>
        <begin position="278"/>
        <end position="297"/>
    </location>
</feature>
<accession>A0A6J4V4P8</accession>
<feature type="transmembrane region" description="Helical" evidence="5">
    <location>
        <begin position="401"/>
        <end position="418"/>
    </location>
</feature>
<dbReference type="AlphaFoldDB" id="A0A6J4V4P8"/>
<dbReference type="InterPro" id="IPR051533">
    <property type="entry name" value="WaaL-like"/>
</dbReference>
<dbReference type="GO" id="GO:0016020">
    <property type="term" value="C:membrane"/>
    <property type="evidence" value="ECO:0007669"/>
    <property type="project" value="UniProtKB-SubCell"/>
</dbReference>
<evidence type="ECO:0000259" key="6">
    <source>
        <dbReference type="Pfam" id="PF04932"/>
    </source>
</evidence>
<feature type="transmembrane region" description="Helical" evidence="5">
    <location>
        <begin position="238"/>
        <end position="271"/>
    </location>
</feature>
<evidence type="ECO:0000256" key="2">
    <source>
        <dbReference type="ARBA" id="ARBA00022692"/>
    </source>
</evidence>
<evidence type="ECO:0000256" key="3">
    <source>
        <dbReference type="ARBA" id="ARBA00022989"/>
    </source>
</evidence>
<sequence>MAGRRMRRLAAATVLLSSLAVPIARGDAESPPIAAVILALMVVVAAVSPGAALGAAVLALPTAYELFPLPGGTFSLLEVSVLALVSGLGIRLVTSGRNAWRSAWHALSDEVAIVLPAVAIVPVAGLAYFMLPNGGVKDVALREIRLTIVEPLLVLGGALIVLREGQARRWAWVCGVVIGTAIAAGACVQVAGGFGGVDSGALTRATGIYSHPNNLALFLERTLLLSLPALLFRPREPLLWLSCLVQGAGFMLTFSRGGLLAVGVGVGILLLMLGKRQWFRTGIALTVGVAAVLFVLGRERLFDLGGSGSEPTRFAIWRSSMRMLLDHPVFGVGPDQFLYQYGRRYIEPSAWPERYTSHPHNIVLDVWLRLGAAGVGAFAVLATGVSSFVWRMRTTIRTDPIACGAVAALAGGAAHGLVDNGFFLPDLAAATWIAIAMLLTLDHRGPDAVPEGNGADDP</sequence>
<evidence type="ECO:0000256" key="5">
    <source>
        <dbReference type="SAM" id="Phobius"/>
    </source>
</evidence>